<comment type="subcellular location">
    <subcellularLocation>
        <location evidence="1">Membrane</location>
        <topology evidence="1">Multi-pass membrane protein</topology>
    </subcellularLocation>
</comment>
<feature type="transmembrane region" description="Helical" evidence="6">
    <location>
        <begin position="186"/>
        <end position="212"/>
    </location>
</feature>
<evidence type="ECO:0000256" key="1">
    <source>
        <dbReference type="ARBA" id="ARBA00004141"/>
    </source>
</evidence>
<dbReference type="PANTHER" id="PTHR16932:SF18">
    <property type="entry name" value="INTERFERON, ALPHA-INDUCIBLE PROTEIN 27-LIKE 2"/>
    <property type="match status" value="1"/>
</dbReference>
<dbReference type="Pfam" id="PF06140">
    <property type="entry name" value="Ifi-6-16"/>
    <property type="match status" value="1"/>
</dbReference>
<dbReference type="Gene3D" id="6.10.110.10">
    <property type="match status" value="1"/>
</dbReference>
<evidence type="ECO:0000256" key="3">
    <source>
        <dbReference type="ARBA" id="ARBA00022692"/>
    </source>
</evidence>
<accession>A0AAW0CXH3</accession>
<keyword evidence="4 6" id="KW-1133">Transmembrane helix</keyword>
<dbReference type="InterPro" id="IPR038213">
    <property type="entry name" value="IFI6/IFI27-like_sf"/>
</dbReference>
<gene>
    <name evidence="7" type="ORF">VNI00_008140</name>
</gene>
<evidence type="ECO:0000313" key="7">
    <source>
        <dbReference type="EMBL" id="KAK7043972.1"/>
    </source>
</evidence>
<reference evidence="7 8" key="1">
    <citation type="submission" date="2024-01" db="EMBL/GenBank/DDBJ databases">
        <title>A draft genome for a cacao thread blight-causing isolate of Paramarasmius palmivorus.</title>
        <authorList>
            <person name="Baruah I.K."/>
            <person name="Bukari Y."/>
            <person name="Amoako-Attah I."/>
            <person name="Meinhardt L.W."/>
            <person name="Bailey B.A."/>
            <person name="Cohen S.P."/>
        </authorList>
    </citation>
    <scope>NUCLEOTIDE SEQUENCE [LARGE SCALE GENOMIC DNA]</scope>
    <source>
        <strain evidence="7 8">GH-12</strain>
    </source>
</reference>
<keyword evidence="3 6" id="KW-0812">Transmembrane</keyword>
<comment type="caution">
    <text evidence="7">The sequence shown here is derived from an EMBL/GenBank/DDBJ whole genome shotgun (WGS) entry which is preliminary data.</text>
</comment>
<evidence type="ECO:0000256" key="5">
    <source>
        <dbReference type="ARBA" id="ARBA00023136"/>
    </source>
</evidence>
<organism evidence="7 8">
    <name type="scientific">Paramarasmius palmivorus</name>
    <dbReference type="NCBI Taxonomy" id="297713"/>
    <lineage>
        <taxon>Eukaryota</taxon>
        <taxon>Fungi</taxon>
        <taxon>Dikarya</taxon>
        <taxon>Basidiomycota</taxon>
        <taxon>Agaricomycotina</taxon>
        <taxon>Agaricomycetes</taxon>
        <taxon>Agaricomycetidae</taxon>
        <taxon>Agaricales</taxon>
        <taxon>Marasmiineae</taxon>
        <taxon>Marasmiaceae</taxon>
        <taxon>Paramarasmius</taxon>
    </lineage>
</organism>
<dbReference type="GO" id="GO:0016020">
    <property type="term" value="C:membrane"/>
    <property type="evidence" value="ECO:0007669"/>
    <property type="project" value="UniProtKB-SubCell"/>
</dbReference>
<dbReference type="Proteomes" id="UP001383192">
    <property type="component" value="Unassembled WGS sequence"/>
</dbReference>
<sequence length="294" mass="32026">MDPQLQQILNQWASDPTSVKTWPPVINQQYTVEAWLVNIESGCSTRNVAEYQYVDAAIFFMRGIVRRIVVRSHQHSPLEWDMFKVIVRILHGMGAQLRQTLDQWTSNPTSLKTWPPAEDQQYSVEDWLDHINSNCSSRNIRRDQYVNVAILFLRGIYQRFILANHQHASLQWEDFRKLMLIDPTEILTKLAGTGLLAGGALAIIPSVGIAVLNAIGFTSSGVAAGSAAAAIQSAVYGGATGGLFSVCQSIGATAVVAPPVAIGLGIGAVVAGVGCFAYNAFKKRNANTAGRRND</sequence>
<evidence type="ECO:0000256" key="4">
    <source>
        <dbReference type="ARBA" id="ARBA00022989"/>
    </source>
</evidence>
<proteinExistence type="inferred from homology"/>
<dbReference type="PANTHER" id="PTHR16932">
    <property type="entry name" value="INTERFERON ALPHA-INDUCIBLE PROTEIN 27"/>
    <property type="match status" value="1"/>
</dbReference>
<dbReference type="InterPro" id="IPR009311">
    <property type="entry name" value="IFI6/IFI27-like"/>
</dbReference>
<name>A0AAW0CXH3_9AGAR</name>
<protein>
    <submittedName>
        <fullName evidence="7">Uncharacterized protein</fullName>
    </submittedName>
</protein>
<evidence type="ECO:0000256" key="6">
    <source>
        <dbReference type="SAM" id="Phobius"/>
    </source>
</evidence>
<keyword evidence="5 6" id="KW-0472">Membrane</keyword>
<dbReference type="AlphaFoldDB" id="A0AAW0CXH3"/>
<dbReference type="EMBL" id="JAYKXP010000027">
    <property type="protein sequence ID" value="KAK7043972.1"/>
    <property type="molecule type" value="Genomic_DNA"/>
</dbReference>
<evidence type="ECO:0000256" key="2">
    <source>
        <dbReference type="ARBA" id="ARBA00007262"/>
    </source>
</evidence>
<comment type="similarity">
    <text evidence="2">Belongs to the IFI6/IFI27 family.</text>
</comment>
<evidence type="ECO:0000313" key="8">
    <source>
        <dbReference type="Proteomes" id="UP001383192"/>
    </source>
</evidence>
<keyword evidence="8" id="KW-1185">Reference proteome</keyword>
<feature type="transmembrane region" description="Helical" evidence="6">
    <location>
        <begin position="260"/>
        <end position="281"/>
    </location>
</feature>